<proteinExistence type="predicted"/>
<dbReference type="GO" id="GO:0140359">
    <property type="term" value="F:ABC-type transporter activity"/>
    <property type="evidence" value="ECO:0007669"/>
    <property type="project" value="InterPro"/>
</dbReference>
<dbReference type="PANTHER" id="PTHR43229:SF2">
    <property type="entry name" value="NODULATION PROTEIN J"/>
    <property type="match status" value="1"/>
</dbReference>
<reference evidence="2" key="2">
    <citation type="submission" date="2021-05" db="EMBL/GenBank/DDBJ databases">
        <title>Protein family content uncovers lineage relationships and bacterial pathway maintenance mechanisms in DPANN archaea.</title>
        <authorList>
            <person name="Castelle C.J."/>
            <person name="Meheust R."/>
            <person name="Jaffe A.L."/>
            <person name="Seitz K."/>
            <person name="Gong X."/>
            <person name="Baker B.J."/>
            <person name="Banfield J.F."/>
        </authorList>
    </citation>
    <scope>NUCLEOTIDE SEQUENCE</scope>
    <source>
        <strain evidence="2">RIFCSPLOWO2_01_FULL_AR10_48_17</strain>
    </source>
</reference>
<keyword evidence="1" id="KW-0812">Transmembrane</keyword>
<feature type="transmembrane region" description="Helical" evidence="1">
    <location>
        <begin position="174"/>
        <end position="201"/>
    </location>
</feature>
<dbReference type="EMBL" id="JAGVWC010000010">
    <property type="protein sequence ID" value="MBS3061647.1"/>
    <property type="molecule type" value="Genomic_DNA"/>
</dbReference>
<dbReference type="PRINTS" id="PR00164">
    <property type="entry name" value="ABC2TRNSPORT"/>
</dbReference>
<evidence type="ECO:0000313" key="3">
    <source>
        <dbReference type="Proteomes" id="UP000675968"/>
    </source>
</evidence>
<evidence type="ECO:0000313" key="2">
    <source>
        <dbReference type="EMBL" id="MBS3061647.1"/>
    </source>
</evidence>
<sequence>MNSGLLRAYSQLYKGGKLLFKNPFRWFDVTVWPLILLFSLTLFVSFVGNDPRLVTLVVLGVMGWRAVYHAQFEVANNYQEEFWSNSLTHLFITPIRPIEMVAGAAVSGFLKFVIVFLMYYVLTFFLYGFVVPDIGIFLIAALALFVFGLSLGMITLGLLFLFQSEAFPLSFSMADVFVLISGAYYPVSVLPGPVQAVALLLPSTHAFNLLKSTVGMGSVDWVALLVLSVVWFGIGYAVTMWGFHQAKKTGKLVRVA</sequence>
<dbReference type="PANTHER" id="PTHR43229">
    <property type="entry name" value="NODULATION PROTEIN J"/>
    <property type="match status" value="1"/>
</dbReference>
<feature type="transmembrane region" description="Helical" evidence="1">
    <location>
        <begin position="136"/>
        <end position="162"/>
    </location>
</feature>
<evidence type="ECO:0000256" key="1">
    <source>
        <dbReference type="SAM" id="Phobius"/>
    </source>
</evidence>
<dbReference type="AlphaFoldDB" id="A0A8T4L500"/>
<accession>A0A8T4L500</accession>
<organism evidence="2 3">
    <name type="scientific">Candidatus Iainarchaeum sp</name>
    <dbReference type="NCBI Taxonomy" id="3101447"/>
    <lineage>
        <taxon>Archaea</taxon>
        <taxon>Candidatus Iainarchaeota</taxon>
        <taxon>Candidatus Iainarchaeia</taxon>
        <taxon>Candidatus Iainarchaeales</taxon>
        <taxon>Candidatus Iainarchaeaceae</taxon>
        <taxon>Candidatus Iainarchaeum</taxon>
    </lineage>
</organism>
<dbReference type="Proteomes" id="UP000675968">
    <property type="component" value="Unassembled WGS sequence"/>
</dbReference>
<keyword evidence="1" id="KW-0472">Membrane</keyword>
<dbReference type="GO" id="GO:0043190">
    <property type="term" value="C:ATP-binding cassette (ABC) transporter complex"/>
    <property type="evidence" value="ECO:0007669"/>
    <property type="project" value="InterPro"/>
</dbReference>
<feature type="transmembrane region" description="Helical" evidence="1">
    <location>
        <begin position="109"/>
        <end position="130"/>
    </location>
</feature>
<protein>
    <submittedName>
        <fullName evidence="2">ABC transporter permease</fullName>
    </submittedName>
</protein>
<feature type="transmembrane region" description="Helical" evidence="1">
    <location>
        <begin position="26"/>
        <end position="47"/>
    </location>
</feature>
<reference evidence="2" key="1">
    <citation type="submission" date="2021-03" db="EMBL/GenBank/DDBJ databases">
        <authorList>
            <person name="Jaffe A."/>
        </authorList>
    </citation>
    <scope>NUCLEOTIDE SEQUENCE</scope>
    <source>
        <strain evidence="2">RIFCSPLOWO2_01_FULL_AR10_48_17</strain>
    </source>
</reference>
<dbReference type="InterPro" id="IPR000412">
    <property type="entry name" value="ABC_2_transport"/>
</dbReference>
<feature type="transmembrane region" description="Helical" evidence="1">
    <location>
        <begin position="221"/>
        <end position="243"/>
    </location>
</feature>
<gene>
    <name evidence="2" type="ORF">J4215_03625</name>
</gene>
<keyword evidence="1" id="KW-1133">Transmembrane helix</keyword>
<dbReference type="InterPro" id="IPR051784">
    <property type="entry name" value="Nod_factor_ABC_transporter"/>
</dbReference>
<name>A0A8T4L500_9ARCH</name>
<comment type="caution">
    <text evidence="2">The sequence shown here is derived from an EMBL/GenBank/DDBJ whole genome shotgun (WGS) entry which is preliminary data.</text>
</comment>